<dbReference type="AlphaFoldDB" id="M1DVK4"/>
<evidence type="ECO:0000313" key="3">
    <source>
        <dbReference type="Proteomes" id="UP000011115"/>
    </source>
</evidence>
<proteinExistence type="predicted"/>
<reference evidence="3" key="1">
    <citation type="journal article" date="2011" name="Nature">
        <title>Genome sequence and analysis of the tuber crop potato.</title>
        <authorList>
            <consortium name="The Potato Genome Sequencing Consortium"/>
        </authorList>
    </citation>
    <scope>NUCLEOTIDE SEQUENCE [LARGE SCALE GENOMIC DNA]</scope>
    <source>
        <strain evidence="3">cv. DM1-3 516 R44</strain>
    </source>
</reference>
<dbReference type="PaxDb" id="4113-PGSC0003DMT400095092"/>
<feature type="region of interest" description="Disordered" evidence="1">
    <location>
        <begin position="1"/>
        <end position="29"/>
    </location>
</feature>
<feature type="compositionally biased region" description="Polar residues" evidence="1">
    <location>
        <begin position="1"/>
        <end position="12"/>
    </location>
</feature>
<dbReference type="Proteomes" id="UP000011115">
    <property type="component" value="Unassembled WGS sequence"/>
</dbReference>
<dbReference type="HOGENOM" id="CLU_1274194_0_0_1"/>
<accession>M1DVK4</accession>
<reference evidence="2" key="2">
    <citation type="submission" date="2015-06" db="UniProtKB">
        <authorList>
            <consortium name="EnsemblPlants"/>
        </authorList>
    </citation>
    <scope>IDENTIFICATION</scope>
    <source>
        <strain evidence="2">DM1-3 516 R44</strain>
    </source>
</reference>
<evidence type="ECO:0000313" key="2">
    <source>
        <dbReference type="EnsemblPlants" id="PGSC0003DMT400095092"/>
    </source>
</evidence>
<dbReference type="Gramene" id="PGSC0003DMT400095092">
    <property type="protein sequence ID" value="PGSC0003DMT400095092"/>
    <property type="gene ID" value="PGSC0003DMG400044663"/>
</dbReference>
<organism evidence="2 3">
    <name type="scientific">Solanum tuberosum</name>
    <name type="common">Potato</name>
    <dbReference type="NCBI Taxonomy" id="4113"/>
    <lineage>
        <taxon>Eukaryota</taxon>
        <taxon>Viridiplantae</taxon>
        <taxon>Streptophyta</taxon>
        <taxon>Embryophyta</taxon>
        <taxon>Tracheophyta</taxon>
        <taxon>Spermatophyta</taxon>
        <taxon>Magnoliopsida</taxon>
        <taxon>eudicotyledons</taxon>
        <taxon>Gunneridae</taxon>
        <taxon>Pentapetalae</taxon>
        <taxon>asterids</taxon>
        <taxon>lamiids</taxon>
        <taxon>Solanales</taxon>
        <taxon>Solanaceae</taxon>
        <taxon>Solanoideae</taxon>
        <taxon>Solaneae</taxon>
        <taxon>Solanum</taxon>
    </lineage>
</organism>
<sequence length="217" mass="22913">MSVNGSNGSQVGHQDDIGNLNNVNEPNANDPHLMSGIGAIHLPSAEANVVKVCNVFENPGANRRVAEQVGDHDFVCHLDPYTNWSPVKLGEESRPKGEVPSKKGQAKAALNLELLPQTPRPPPRLVDMTTASGRLHGVALAKGGEPPSVLDTALTSMRGTTSLGPLHDPLRQGMEGLAMDSRPRPPPRLVVMTTDHGRSRGHALASWGVGTLMGATS</sequence>
<keyword evidence="3" id="KW-1185">Reference proteome</keyword>
<name>M1DVK4_SOLTU</name>
<protein>
    <submittedName>
        <fullName evidence="2">Uncharacterized protein</fullName>
    </submittedName>
</protein>
<evidence type="ECO:0000256" key="1">
    <source>
        <dbReference type="SAM" id="MobiDB-lite"/>
    </source>
</evidence>
<dbReference type="InParanoid" id="M1DVK4"/>
<dbReference type="EnsemblPlants" id="PGSC0003DMT400095092">
    <property type="protein sequence ID" value="PGSC0003DMT400095092"/>
    <property type="gene ID" value="PGSC0003DMG400044663"/>
</dbReference>